<evidence type="ECO:0000313" key="1">
    <source>
        <dbReference type="EMBL" id="MBC8756217.1"/>
    </source>
</evidence>
<organism evidence="1 2">
    <name type="scientific">Kordia aestuariivivens</name>
    <dbReference type="NCBI Taxonomy" id="2759037"/>
    <lineage>
        <taxon>Bacteria</taxon>
        <taxon>Pseudomonadati</taxon>
        <taxon>Bacteroidota</taxon>
        <taxon>Flavobacteriia</taxon>
        <taxon>Flavobacteriales</taxon>
        <taxon>Flavobacteriaceae</taxon>
        <taxon>Kordia</taxon>
    </lineage>
</organism>
<proteinExistence type="predicted"/>
<dbReference type="Proteomes" id="UP000619238">
    <property type="component" value="Unassembled WGS sequence"/>
</dbReference>
<evidence type="ECO:0008006" key="3">
    <source>
        <dbReference type="Google" id="ProtNLM"/>
    </source>
</evidence>
<name>A0ABR7QCG4_9FLAO</name>
<evidence type="ECO:0000313" key="2">
    <source>
        <dbReference type="Proteomes" id="UP000619238"/>
    </source>
</evidence>
<dbReference type="EMBL" id="JACGWS010000010">
    <property type="protein sequence ID" value="MBC8756217.1"/>
    <property type="molecule type" value="Genomic_DNA"/>
</dbReference>
<gene>
    <name evidence="1" type="ORF">H2O64_16185</name>
</gene>
<protein>
    <recommendedName>
        <fullName evidence="3">Bacteriocin</fullName>
    </recommendedName>
</protein>
<comment type="caution">
    <text evidence="1">The sequence shown here is derived from an EMBL/GenBank/DDBJ whole genome shotgun (WGS) entry which is preliminary data.</text>
</comment>
<sequence>MSKSSIASLADKEIKAIKGGASAVPHLCPTFIPILCLVTYRSCTFTETFRTCPV</sequence>
<reference evidence="1 2" key="1">
    <citation type="submission" date="2020-07" db="EMBL/GenBank/DDBJ databases">
        <title>Description of Kordia aestuariivivens sp. nov., isolated from a tidal flat.</title>
        <authorList>
            <person name="Park S."/>
            <person name="Yoon J.-H."/>
        </authorList>
    </citation>
    <scope>NUCLEOTIDE SEQUENCE [LARGE SCALE GENOMIC DNA]</scope>
    <source>
        <strain evidence="1 2">YSTF-M3</strain>
    </source>
</reference>
<keyword evidence="2" id="KW-1185">Reference proteome</keyword>
<accession>A0ABR7QCG4</accession>